<protein>
    <submittedName>
        <fullName evidence="2">Uncharacterized protein</fullName>
    </submittedName>
</protein>
<feature type="region of interest" description="Disordered" evidence="1">
    <location>
        <begin position="1"/>
        <end position="43"/>
    </location>
</feature>
<evidence type="ECO:0000313" key="3">
    <source>
        <dbReference type="Proteomes" id="UP000572817"/>
    </source>
</evidence>
<keyword evidence="3" id="KW-1185">Reference proteome</keyword>
<accession>A0A8H4NBG1</accession>
<reference evidence="2" key="1">
    <citation type="submission" date="2020-04" db="EMBL/GenBank/DDBJ databases">
        <title>Genome Assembly and Annotation of Botryosphaeria dothidea sdau 11-99, a Latent Pathogen of Apple Fruit Ring Rot in China.</title>
        <authorList>
            <person name="Yu C."/>
            <person name="Diao Y."/>
            <person name="Lu Q."/>
            <person name="Zhao J."/>
            <person name="Cui S."/>
            <person name="Peng C."/>
            <person name="He B."/>
            <person name="Liu H."/>
        </authorList>
    </citation>
    <scope>NUCLEOTIDE SEQUENCE [LARGE SCALE GENOMIC DNA]</scope>
    <source>
        <strain evidence="2">Sdau11-99</strain>
    </source>
</reference>
<gene>
    <name evidence="2" type="ORF">GTA08_BOTSDO01030</name>
</gene>
<feature type="compositionally biased region" description="Polar residues" evidence="1">
    <location>
        <begin position="12"/>
        <end position="22"/>
    </location>
</feature>
<proteinExistence type="predicted"/>
<evidence type="ECO:0000256" key="1">
    <source>
        <dbReference type="SAM" id="MobiDB-lite"/>
    </source>
</evidence>
<feature type="compositionally biased region" description="Basic residues" evidence="1">
    <location>
        <begin position="1"/>
        <end position="10"/>
    </location>
</feature>
<sequence length="519" mass="57131">MSSHNRRRMHPNMTSADSSNETNHAEHENGRGSESLNEAHGMTGSFAPNGLWIPTAASGQQYPSTPHGADYFARGYGGSHQFDLPAGSAQQFSNNPDLHPDLSHFGQAWPTAYQGAPTVPSPYKFAPPATNRGGESTTAMYHQSHMMSSTSYAMGVDGQQFAPAAPYDYSSWTGSAPDYSHWHSTSFQQNAYYPYSSNGSYQHNSSYFGQNGDNNGGPLDASHQNQHGAMQGPGTFGMNQSLPSQHHPAVFSGTEFNQQSYHLVYGNQVMTAGNQHSIMHGDQESQQAVNLPQQAAATARASTATTSTTVVHAEPSETNVEGGPPDTGPDTAARASWYEANPWRLKFEDLEPGLIVHAKPTRRDPQRNHPAVIVDARSLAEVDIALTTSFGQRGTLAKRFGNIRNLSHRKYLASVYLLIQHEGVANHYGLPKLQLKDGMQMLKASWVNFGAIQTVRLDELMEFTGGRKFQYRCLTPGSMDTLRSYRSYIWPTVIKQAEEQRRRDRAEALQRQVRGGNHM</sequence>
<organism evidence="2 3">
    <name type="scientific">Botryosphaeria dothidea</name>
    <dbReference type="NCBI Taxonomy" id="55169"/>
    <lineage>
        <taxon>Eukaryota</taxon>
        <taxon>Fungi</taxon>
        <taxon>Dikarya</taxon>
        <taxon>Ascomycota</taxon>
        <taxon>Pezizomycotina</taxon>
        <taxon>Dothideomycetes</taxon>
        <taxon>Dothideomycetes incertae sedis</taxon>
        <taxon>Botryosphaeriales</taxon>
        <taxon>Botryosphaeriaceae</taxon>
        <taxon>Botryosphaeria</taxon>
    </lineage>
</organism>
<feature type="region of interest" description="Disordered" evidence="1">
    <location>
        <begin position="301"/>
        <end position="328"/>
    </location>
</feature>
<name>A0A8H4NBG1_9PEZI</name>
<comment type="caution">
    <text evidence="2">The sequence shown here is derived from an EMBL/GenBank/DDBJ whole genome shotgun (WGS) entry which is preliminary data.</text>
</comment>
<dbReference type="EMBL" id="WWBZ02000001">
    <property type="protein sequence ID" value="KAF4314353.1"/>
    <property type="molecule type" value="Genomic_DNA"/>
</dbReference>
<dbReference type="Proteomes" id="UP000572817">
    <property type="component" value="Unassembled WGS sequence"/>
</dbReference>
<dbReference type="AlphaFoldDB" id="A0A8H4NBG1"/>
<evidence type="ECO:0000313" key="2">
    <source>
        <dbReference type="EMBL" id="KAF4314353.1"/>
    </source>
</evidence>